<dbReference type="InterPro" id="IPR000182">
    <property type="entry name" value="GNAT_dom"/>
</dbReference>
<gene>
    <name evidence="2" type="ORF">GCM10010468_31100</name>
</gene>
<protein>
    <submittedName>
        <fullName evidence="2">GNAT family N-acetyltransferase</fullName>
    </submittedName>
</protein>
<evidence type="ECO:0000313" key="2">
    <source>
        <dbReference type="EMBL" id="GAA3211999.1"/>
    </source>
</evidence>
<dbReference type="EMBL" id="BAAAUV010000006">
    <property type="protein sequence ID" value="GAA3211999.1"/>
    <property type="molecule type" value="Genomic_DNA"/>
</dbReference>
<feature type="domain" description="N-acetyltransferase" evidence="1">
    <location>
        <begin position="30"/>
        <end position="188"/>
    </location>
</feature>
<accession>A0ABP6QEP8</accession>
<dbReference type="Pfam" id="PF00583">
    <property type="entry name" value="Acetyltransf_1"/>
    <property type="match status" value="1"/>
</dbReference>
<dbReference type="Proteomes" id="UP001501237">
    <property type="component" value="Unassembled WGS sequence"/>
</dbReference>
<comment type="caution">
    <text evidence="2">The sequence shown here is derived from an EMBL/GenBank/DDBJ whole genome shotgun (WGS) entry which is preliminary data.</text>
</comment>
<dbReference type="InterPro" id="IPR016181">
    <property type="entry name" value="Acyl_CoA_acyltransferase"/>
</dbReference>
<name>A0ABP6QEP8_9ACTN</name>
<dbReference type="CDD" id="cd04301">
    <property type="entry name" value="NAT_SF"/>
    <property type="match status" value="1"/>
</dbReference>
<proteinExistence type="predicted"/>
<reference evidence="3" key="1">
    <citation type="journal article" date="2019" name="Int. J. Syst. Evol. Microbiol.">
        <title>The Global Catalogue of Microorganisms (GCM) 10K type strain sequencing project: providing services to taxonomists for standard genome sequencing and annotation.</title>
        <authorList>
            <consortium name="The Broad Institute Genomics Platform"/>
            <consortium name="The Broad Institute Genome Sequencing Center for Infectious Disease"/>
            <person name="Wu L."/>
            <person name="Ma J."/>
        </authorList>
    </citation>
    <scope>NUCLEOTIDE SEQUENCE [LARGE SCALE GENOMIC DNA]</scope>
    <source>
        <strain evidence="3">JCM 9377</strain>
    </source>
</reference>
<evidence type="ECO:0000313" key="3">
    <source>
        <dbReference type="Proteomes" id="UP001501237"/>
    </source>
</evidence>
<dbReference type="PROSITE" id="PS51186">
    <property type="entry name" value="GNAT"/>
    <property type="match status" value="1"/>
</dbReference>
<organism evidence="2 3">
    <name type="scientific">Actinocorallia longicatena</name>
    <dbReference type="NCBI Taxonomy" id="111803"/>
    <lineage>
        <taxon>Bacteria</taxon>
        <taxon>Bacillati</taxon>
        <taxon>Actinomycetota</taxon>
        <taxon>Actinomycetes</taxon>
        <taxon>Streptosporangiales</taxon>
        <taxon>Thermomonosporaceae</taxon>
        <taxon>Actinocorallia</taxon>
    </lineage>
</organism>
<dbReference type="Gene3D" id="3.40.630.30">
    <property type="match status" value="1"/>
</dbReference>
<sequence length="201" mass="22805">MRITVTEWAMEMLDRRSLRTGPLPSGEMSFSLAELPSPDFNRAMYATVGARVCWTDRFGWTHDDWVKWVDRPQLATWIALAAGTVAGYFELEAQPDGDTEIHLVGLVPAFIGRGFGGYLVEQCVRRAWQRDQLWAGGFGPTRRVHLRTSTLDHPNAKANYLRRGFEVAEEETFVKAVPDPRVAPWPLPGDPRLDRLVHDED</sequence>
<evidence type="ECO:0000259" key="1">
    <source>
        <dbReference type="PROSITE" id="PS51186"/>
    </source>
</evidence>
<dbReference type="SUPFAM" id="SSF55729">
    <property type="entry name" value="Acyl-CoA N-acyltransferases (Nat)"/>
    <property type="match status" value="1"/>
</dbReference>
<keyword evidence="3" id="KW-1185">Reference proteome</keyword>